<dbReference type="AlphaFoldDB" id="A0AA45WUS0"/>
<dbReference type="RefSeq" id="WP_283408608.1">
    <property type="nucleotide sequence ID" value="NZ_FXUF01000003.1"/>
</dbReference>
<dbReference type="EMBL" id="FXUF01000003">
    <property type="protein sequence ID" value="SMP49538.1"/>
    <property type="molecule type" value="Genomic_DNA"/>
</dbReference>
<gene>
    <name evidence="3" type="ORF">SAMN06296020_103352</name>
</gene>
<dbReference type="InterPro" id="IPR019554">
    <property type="entry name" value="Soluble_ligand-bd"/>
</dbReference>
<evidence type="ECO:0000313" key="3">
    <source>
        <dbReference type="EMBL" id="SMP49538.1"/>
    </source>
</evidence>
<dbReference type="GO" id="GO:0015627">
    <property type="term" value="C:type II protein secretion system complex"/>
    <property type="evidence" value="ECO:0007669"/>
    <property type="project" value="TreeGrafter"/>
</dbReference>
<evidence type="ECO:0000256" key="1">
    <source>
        <dbReference type="SAM" id="Phobius"/>
    </source>
</evidence>
<evidence type="ECO:0000259" key="2">
    <source>
        <dbReference type="SMART" id="SM00278"/>
    </source>
</evidence>
<keyword evidence="1" id="KW-1133">Transmembrane helix</keyword>
<dbReference type="Proteomes" id="UP001158066">
    <property type="component" value="Unassembled WGS sequence"/>
</dbReference>
<feature type="domain" description="Helix-hairpin-helix DNA-binding motif class 1" evidence="2">
    <location>
        <begin position="161"/>
        <end position="180"/>
    </location>
</feature>
<keyword evidence="4" id="KW-1185">Reference proteome</keyword>
<dbReference type="Pfam" id="PF12836">
    <property type="entry name" value="HHH_3"/>
    <property type="match status" value="1"/>
</dbReference>
<dbReference type="Gene3D" id="3.10.20.600">
    <property type="match status" value="1"/>
</dbReference>
<dbReference type="PANTHER" id="PTHR21180">
    <property type="entry name" value="ENDONUCLEASE/EXONUCLEASE/PHOSPHATASE FAMILY DOMAIN-CONTAINING PROTEIN 1"/>
    <property type="match status" value="1"/>
</dbReference>
<dbReference type="Gene3D" id="1.10.150.280">
    <property type="entry name" value="AF1531-like domain"/>
    <property type="match status" value="1"/>
</dbReference>
<dbReference type="SMART" id="SM00278">
    <property type="entry name" value="HhH1"/>
    <property type="match status" value="2"/>
</dbReference>
<dbReference type="NCBIfam" id="TIGR00426">
    <property type="entry name" value="competence protein ComEA helix-hairpin-helix repeat region"/>
    <property type="match status" value="1"/>
</dbReference>
<keyword evidence="1" id="KW-0812">Transmembrane</keyword>
<organism evidence="3 4">
    <name type="scientific">Anoxynatronum buryatiense</name>
    <dbReference type="NCBI Taxonomy" id="489973"/>
    <lineage>
        <taxon>Bacteria</taxon>
        <taxon>Bacillati</taxon>
        <taxon>Bacillota</taxon>
        <taxon>Clostridia</taxon>
        <taxon>Eubacteriales</taxon>
        <taxon>Clostridiaceae</taxon>
        <taxon>Anoxynatronum</taxon>
    </lineage>
</organism>
<feature type="domain" description="Helix-hairpin-helix DNA-binding motif class 1" evidence="2">
    <location>
        <begin position="191"/>
        <end position="210"/>
    </location>
</feature>
<dbReference type="InterPro" id="IPR051675">
    <property type="entry name" value="Endo/Exo/Phosphatase_dom_1"/>
</dbReference>
<protein>
    <submittedName>
        <fullName evidence="3">Competence protein ComEA</fullName>
    </submittedName>
</protein>
<sequence>MALSRQHKWIFVIGTCLLFVILGLYQHYEQQKTIYILSEIEKTNLSEQLQPESALSVTSAIEQEKGTIMVHIEGMIQHPGVYELEEDARLIELVHLAGGLREGAAKKVNLAQKLHDEAFVFIPSEEEFDLEVDTTLPTLNFQPSASPSNSQLININTADQRQLETLPGIGPVLAERIMDYREQHGSFKALSDLKKVSGIGDKKFQDLESSITI</sequence>
<comment type="caution">
    <text evidence="3">The sequence shown here is derived from an EMBL/GenBank/DDBJ whole genome shotgun (WGS) entry which is preliminary data.</text>
</comment>
<evidence type="ECO:0000313" key="4">
    <source>
        <dbReference type="Proteomes" id="UP001158066"/>
    </source>
</evidence>
<dbReference type="Pfam" id="PF10531">
    <property type="entry name" value="SLBB"/>
    <property type="match status" value="1"/>
</dbReference>
<feature type="transmembrane region" description="Helical" evidence="1">
    <location>
        <begin position="9"/>
        <end position="28"/>
    </location>
</feature>
<keyword evidence="1" id="KW-0472">Membrane</keyword>
<dbReference type="SUPFAM" id="SSF47781">
    <property type="entry name" value="RuvA domain 2-like"/>
    <property type="match status" value="1"/>
</dbReference>
<dbReference type="InterPro" id="IPR003583">
    <property type="entry name" value="Hlx-hairpin-Hlx_DNA-bd_motif"/>
</dbReference>
<reference evidence="3" key="1">
    <citation type="submission" date="2017-05" db="EMBL/GenBank/DDBJ databases">
        <authorList>
            <person name="Varghese N."/>
            <person name="Submissions S."/>
        </authorList>
    </citation>
    <scope>NUCLEOTIDE SEQUENCE</scope>
    <source>
        <strain evidence="3">Su22</strain>
    </source>
</reference>
<dbReference type="InterPro" id="IPR010994">
    <property type="entry name" value="RuvA_2-like"/>
</dbReference>
<accession>A0AA45WUS0</accession>
<dbReference type="GO" id="GO:0006281">
    <property type="term" value="P:DNA repair"/>
    <property type="evidence" value="ECO:0007669"/>
    <property type="project" value="InterPro"/>
</dbReference>
<dbReference type="GO" id="GO:0003677">
    <property type="term" value="F:DNA binding"/>
    <property type="evidence" value="ECO:0007669"/>
    <property type="project" value="InterPro"/>
</dbReference>
<dbReference type="PANTHER" id="PTHR21180:SF32">
    <property type="entry name" value="ENDONUCLEASE_EXONUCLEASE_PHOSPHATASE FAMILY DOMAIN-CONTAINING PROTEIN 1"/>
    <property type="match status" value="1"/>
</dbReference>
<name>A0AA45WUS0_9CLOT</name>
<dbReference type="InterPro" id="IPR004509">
    <property type="entry name" value="Competence_ComEA_HhH"/>
</dbReference>
<dbReference type="GO" id="GO:0015628">
    <property type="term" value="P:protein secretion by the type II secretion system"/>
    <property type="evidence" value="ECO:0007669"/>
    <property type="project" value="TreeGrafter"/>
</dbReference>
<proteinExistence type="predicted"/>